<evidence type="ECO:0000256" key="6">
    <source>
        <dbReference type="ARBA" id="ARBA00023136"/>
    </source>
</evidence>
<name>A0A8C1TRR4_CYPCA</name>
<proteinExistence type="inferred from homology"/>
<evidence type="ECO:0000256" key="7">
    <source>
        <dbReference type="ARBA" id="ARBA00023180"/>
    </source>
</evidence>
<dbReference type="AlphaFoldDB" id="A0A8C1TRR4"/>
<dbReference type="Proteomes" id="UP000694700">
    <property type="component" value="Unplaced"/>
</dbReference>
<evidence type="ECO:0000256" key="1">
    <source>
        <dbReference type="ARBA" id="ARBA00004141"/>
    </source>
</evidence>
<dbReference type="PRINTS" id="PR01453">
    <property type="entry name" value="EPMEMFAMILY"/>
</dbReference>
<dbReference type="Pfam" id="PF00822">
    <property type="entry name" value="PMP22_Claudin"/>
    <property type="match status" value="1"/>
</dbReference>
<organism evidence="9 10">
    <name type="scientific">Cyprinus carpio</name>
    <name type="common">Common carp</name>
    <dbReference type="NCBI Taxonomy" id="7962"/>
    <lineage>
        <taxon>Eukaryota</taxon>
        <taxon>Metazoa</taxon>
        <taxon>Chordata</taxon>
        <taxon>Craniata</taxon>
        <taxon>Vertebrata</taxon>
        <taxon>Euteleostomi</taxon>
        <taxon>Actinopterygii</taxon>
        <taxon>Neopterygii</taxon>
        <taxon>Teleostei</taxon>
        <taxon>Ostariophysi</taxon>
        <taxon>Cypriniformes</taxon>
        <taxon>Cyprinidae</taxon>
        <taxon>Cyprininae</taxon>
        <taxon>Cyprinus</taxon>
    </lineage>
</organism>
<evidence type="ECO:0000256" key="2">
    <source>
        <dbReference type="ARBA" id="ARBA00006864"/>
    </source>
</evidence>
<keyword evidence="7" id="KW-0325">Glycoprotein</keyword>
<dbReference type="GO" id="GO:0005886">
    <property type="term" value="C:plasma membrane"/>
    <property type="evidence" value="ECO:0007669"/>
    <property type="project" value="TreeGrafter"/>
</dbReference>
<comment type="similarity">
    <text evidence="2 8">Belongs to the PMP-22/EMP/MP20 family.</text>
</comment>
<evidence type="ECO:0000256" key="5">
    <source>
        <dbReference type="ARBA" id="ARBA00022989"/>
    </source>
</evidence>
<reference evidence="9" key="1">
    <citation type="submission" date="2025-08" db="UniProtKB">
        <authorList>
            <consortium name="Ensembl"/>
        </authorList>
    </citation>
    <scope>IDENTIFICATION</scope>
</reference>
<feature type="transmembrane region" description="Helical" evidence="8">
    <location>
        <begin position="107"/>
        <end position="128"/>
    </location>
</feature>
<dbReference type="Gene3D" id="1.20.140.150">
    <property type="match status" value="1"/>
</dbReference>
<comment type="caution">
    <text evidence="8">Lacks conserved residue(s) required for the propagation of feature annotation.</text>
</comment>
<keyword evidence="6 8" id="KW-0472">Membrane</keyword>
<dbReference type="PANTHER" id="PTHR10671:SF85">
    <property type="entry name" value="EPITHELIAL MEMBRANE PROTEIN 1"/>
    <property type="match status" value="1"/>
</dbReference>
<comment type="subcellular location">
    <subcellularLocation>
        <location evidence="1 8">Membrane</location>
        <topology evidence="1 8">Multi-pass membrane protein</topology>
    </subcellularLocation>
</comment>
<dbReference type="InterPro" id="IPR004032">
    <property type="entry name" value="PMP22_EMP_MP20"/>
</dbReference>
<protein>
    <recommendedName>
        <fullName evidence="3">Epithelial membrane protein 1</fullName>
    </recommendedName>
</protein>
<evidence type="ECO:0000256" key="8">
    <source>
        <dbReference type="RuleBase" id="RU363088"/>
    </source>
</evidence>
<feature type="transmembrane region" description="Helical" evidence="8">
    <location>
        <begin position="172"/>
        <end position="197"/>
    </location>
</feature>
<evidence type="ECO:0000313" key="9">
    <source>
        <dbReference type="Ensembl" id="ENSCCRP00015026296.1"/>
    </source>
</evidence>
<dbReference type="FunFam" id="1.20.140.150:FF:000026">
    <property type="entry name" value="Epithelial membrane protein 1"/>
    <property type="match status" value="1"/>
</dbReference>
<keyword evidence="5 8" id="KW-1133">Transmembrane helix</keyword>
<evidence type="ECO:0000313" key="10">
    <source>
        <dbReference type="Proteomes" id="UP000694700"/>
    </source>
</evidence>
<feature type="transmembrane region" description="Helical" evidence="8">
    <location>
        <begin position="140"/>
        <end position="160"/>
    </location>
</feature>
<accession>A0A8C1TRR4</accession>
<evidence type="ECO:0000256" key="4">
    <source>
        <dbReference type="ARBA" id="ARBA00022692"/>
    </source>
</evidence>
<dbReference type="Ensembl" id="ENSCCRT00015027234.1">
    <property type="protein sequence ID" value="ENSCCRP00015026296.1"/>
    <property type="gene ID" value="ENSCCRG00015011131.1"/>
</dbReference>
<sequence>MFKALAGICLLHLTTIFFLFWATIDDVSLCCYTFIYRLYIYIYIYIYVLPDFMEFVLLLLIFVFSQAWWFTENLYTDLWGRWVMENNDNVWVYMDIPTSYRKDYLQAVQAFAVLSCLFAVFSLCVFIFQLFTLGKGKRFTISGVVQLISCFCIMVALSVYTDHFHRDEKNGWYGWSYIMAWFGWLLTLFTGIMYIILRKRVD</sequence>
<keyword evidence="4 8" id="KW-0812">Transmembrane</keyword>
<dbReference type="InterPro" id="IPR050579">
    <property type="entry name" value="PMP-22/EMP/MP20-like"/>
</dbReference>
<dbReference type="InterPro" id="IPR004031">
    <property type="entry name" value="PMP22/EMP/MP20/Claudin"/>
</dbReference>
<dbReference type="PANTHER" id="PTHR10671">
    <property type="entry name" value="EPITHELIAL MEMBRANE PROTEIN-RELATED"/>
    <property type="match status" value="1"/>
</dbReference>
<evidence type="ECO:0000256" key="3">
    <source>
        <dbReference type="ARBA" id="ARBA00013553"/>
    </source>
</evidence>